<name>N6Y5D8_THAL4</name>
<proteinExistence type="predicted"/>
<dbReference type="CDD" id="cd03814">
    <property type="entry name" value="GT4-like"/>
    <property type="match status" value="1"/>
</dbReference>
<dbReference type="InterPro" id="IPR028098">
    <property type="entry name" value="Glyco_trans_4-like_N"/>
</dbReference>
<dbReference type="EMBL" id="AMXE01000048">
    <property type="protein sequence ID" value="ENO86795.1"/>
    <property type="molecule type" value="Genomic_DNA"/>
</dbReference>
<dbReference type="Pfam" id="PF13439">
    <property type="entry name" value="Glyco_transf_4"/>
    <property type="match status" value="1"/>
</dbReference>
<feature type="domain" description="Glycosyltransferase subfamily 4-like N-terminal" evidence="1">
    <location>
        <begin position="34"/>
        <end position="201"/>
    </location>
</feature>
<dbReference type="SUPFAM" id="SSF53756">
    <property type="entry name" value="UDP-Glycosyltransferase/glycogen phosphorylase"/>
    <property type="match status" value="1"/>
</dbReference>
<dbReference type="PANTHER" id="PTHR45947">
    <property type="entry name" value="SULFOQUINOVOSYL TRANSFERASE SQD2"/>
    <property type="match status" value="1"/>
</dbReference>
<accession>N6Y5D8</accession>
<gene>
    <name evidence="2" type="ORF">C666_12325</name>
</gene>
<evidence type="ECO:0000313" key="3">
    <source>
        <dbReference type="Proteomes" id="UP000013232"/>
    </source>
</evidence>
<keyword evidence="3" id="KW-1185">Reference proteome</keyword>
<comment type="caution">
    <text evidence="2">The sequence shown here is derived from an EMBL/GenBank/DDBJ whole genome shotgun (WGS) entry which is preliminary data.</text>
</comment>
<dbReference type="Proteomes" id="UP000013232">
    <property type="component" value="Unassembled WGS sequence"/>
</dbReference>
<dbReference type="PANTHER" id="PTHR45947:SF3">
    <property type="entry name" value="SULFOQUINOVOSYL TRANSFERASE SQD2"/>
    <property type="match status" value="1"/>
</dbReference>
<evidence type="ECO:0000259" key="1">
    <source>
        <dbReference type="Pfam" id="PF13439"/>
    </source>
</evidence>
<protein>
    <submittedName>
        <fullName evidence="2">Group 1 glycosyl transferase</fullName>
    </submittedName>
</protein>
<dbReference type="AlphaFoldDB" id="N6Y5D8"/>
<dbReference type="STRING" id="1123367.GCA_000621305_00850"/>
<dbReference type="GO" id="GO:0016757">
    <property type="term" value="F:glycosyltransferase activity"/>
    <property type="evidence" value="ECO:0007669"/>
    <property type="project" value="TreeGrafter"/>
</dbReference>
<dbReference type="eggNOG" id="COG0438">
    <property type="taxonomic scope" value="Bacteria"/>
</dbReference>
<dbReference type="Gene3D" id="3.40.50.2000">
    <property type="entry name" value="Glycogen Phosphorylase B"/>
    <property type="match status" value="2"/>
</dbReference>
<dbReference type="InterPro" id="IPR050194">
    <property type="entry name" value="Glycosyltransferase_grp1"/>
</dbReference>
<dbReference type="Pfam" id="PF13692">
    <property type="entry name" value="Glyco_trans_1_4"/>
    <property type="match status" value="1"/>
</dbReference>
<evidence type="ECO:0000313" key="2">
    <source>
        <dbReference type="EMBL" id="ENO86795.1"/>
    </source>
</evidence>
<keyword evidence="2" id="KW-0808">Transferase</keyword>
<reference evidence="2 3" key="1">
    <citation type="submission" date="2012-09" db="EMBL/GenBank/DDBJ databases">
        <title>Draft Genome Sequences of 6 Strains from Genus Thauera.</title>
        <authorList>
            <person name="Liu B."/>
            <person name="Shapleigh J.P."/>
            <person name="Frostegard A.H."/>
        </authorList>
    </citation>
    <scope>NUCLEOTIDE SEQUENCE [LARGE SCALE GENOMIC DNA]</scope>
    <source>
        <strain evidence="3">47Lol / DSM 12138</strain>
    </source>
</reference>
<sequence>MLRRMKAIDFTTEELCHDPRLRIALVTETWPPEVNGVAMTLKRMVDGLIRRGHSVQLIRPKQTTEDVATHGGALEEVLSRGIKLPRYDGLKLGLPAKSSLVRTWTRQRPDLVHVATEGPLGWTAVSAARKLRLPVTSDFHTRFEHYSAHYGVGWLSQPVAAYLRRFHNRTAATYVPTSELAGALAAQGYERVEVISRGVDTVQYSPARRSEVLRQQWGVAPGGIAVVSVGRLAPEKNLGLTLRAFAAIREHRPDARMVVVGDGPMRDVIARECPQAVLAGMRHGGDLAAHYASADLFLFPSLTETFGNVTLEGMASGLCTVAYDYAAAAEVIRDLHNGAIVCCGDEEGFIQRAVQLACASGLRADIGREARRTAEGIDWERVCDHFAEALLRAWRGKALAHDDRVLLRTQGGES</sequence>
<organism evidence="2 3">
    <name type="scientific">Thauera linaloolentis (strain DSM 12138 / JCM 21573 / CCUG 41526 / CIP 105981 / IAM 15112 / NBRC 102519 / 47Lol)</name>
    <dbReference type="NCBI Taxonomy" id="1123367"/>
    <lineage>
        <taxon>Bacteria</taxon>
        <taxon>Pseudomonadati</taxon>
        <taxon>Pseudomonadota</taxon>
        <taxon>Betaproteobacteria</taxon>
        <taxon>Rhodocyclales</taxon>
        <taxon>Zoogloeaceae</taxon>
        <taxon>Thauera</taxon>
    </lineage>
</organism>